<name>A0A4R1Q6B0_9FIRM</name>
<evidence type="ECO:0000313" key="2">
    <source>
        <dbReference type="Proteomes" id="UP000295063"/>
    </source>
</evidence>
<accession>A0A4R1Q6B0</accession>
<dbReference type="EMBL" id="SLUI01000007">
    <property type="protein sequence ID" value="TCL36778.1"/>
    <property type="molecule type" value="Genomic_DNA"/>
</dbReference>
<dbReference type="Proteomes" id="UP000295063">
    <property type="component" value="Unassembled WGS sequence"/>
</dbReference>
<dbReference type="AlphaFoldDB" id="A0A4R1Q6B0"/>
<reference evidence="1 2" key="1">
    <citation type="submission" date="2019-03" db="EMBL/GenBank/DDBJ databases">
        <title>Genomic Encyclopedia of Type Strains, Phase IV (KMG-IV): sequencing the most valuable type-strain genomes for metagenomic binning, comparative biology and taxonomic classification.</title>
        <authorList>
            <person name="Goeker M."/>
        </authorList>
    </citation>
    <scope>NUCLEOTIDE SEQUENCE [LARGE SCALE GENOMIC DNA]</scope>
    <source>
        <strain evidence="1 2">DSM 15969</strain>
    </source>
</reference>
<comment type="caution">
    <text evidence="1">The sequence shown here is derived from an EMBL/GenBank/DDBJ whole genome shotgun (WGS) entry which is preliminary data.</text>
</comment>
<gene>
    <name evidence="1" type="ORF">EV210_10740</name>
</gene>
<evidence type="ECO:0000313" key="1">
    <source>
        <dbReference type="EMBL" id="TCL36778.1"/>
    </source>
</evidence>
<keyword evidence="2" id="KW-1185">Reference proteome</keyword>
<dbReference type="RefSeq" id="WP_132080219.1">
    <property type="nucleotide sequence ID" value="NZ_SLUI01000007.1"/>
</dbReference>
<protein>
    <submittedName>
        <fullName evidence="1">Uncharacterized protein</fullName>
    </submittedName>
</protein>
<sequence length="74" mass="8459">MENCREVTRDIVVKMIEHGSFDELPTAASEAGTFQSSQLMAMQICKVYEMLFETISRMESSSQDQELYLAENQT</sequence>
<proteinExistence type="predicted"/>
<organism evidence="1 2">
    <name type="scientific">Anaerospora hongkongensis</name>
    <dbReference type="NCBI Taxonomy" id="244830"/>
    <lineage>
        <taxon>Bacteria</taxon>
        <taxon>Bacillati</taxon>
        <taxon>Bacillota</taxon>
        <taxon>Negativicutes</taxon>
        <taxon>Selenomonadales</taxon>
        <taxon>Sporomusaceae</taxon>
        <taxon>Anaerospora</taxon>
    </lineage>
</organism>